<dbReference type="Pfam" id="PF01408">
    <property type="entry name" value="GFO_IDH_MocA"/>
    <property type="match status" value="1"/>
</dbReference>
<dbReference type="AlphaFoldDB" id="A0A847TU31"/>
<dbReference type="SUPFAM" id="SSF55347">
    <property type="entry name" value="Glyceraldehyde-3-phosphate dehydrogenase-like, C-terminal domain"/>
    <property type="match status" value="1"/>
</dbReference>
<proteinExistence type="predicted"/>
<evidence type="ECO:0000259" key="1">
    <source>
        <dbReference type="Pfam" id="PF00248"/>
    </source>
</evidence>
<gene>
    <name evidence="4" type="ORF">GOC74_06380</name>
</gene>
<dbReference type="InterPro" id="IPR020471">
    <property type="entry name" value="AKR"/>
</dbReference>
<name>A0A847TU31_9EURY</name>
<comment type="caution">
    <text evidence="4">The sequence shown here is derived from an EMBL/GenBank/DDBJ whole genome shotgun (WGS) entry which is preliminary data.</text>
</comment>
<dbReference type="GO" id="GO:0016491">
    <property type="term" value="F:oxidoreductase activity"/>
    <property type="evidence" value="ECO:0007669"/>
    <property type="project" value="InterPro"/>
</dbReference>
<dbReference type="PANTHER" id="PTHR11732">
    <property type="entry name" value="ALDO/KETO REDUCTASE"/>
    <property type="match status" value="1"/>
</dbReference>
<feature type="domain" description="NADP-dependent oxidoreductase" evidence="1">
    <location>
        <begin position="375"/>
        <end position="652"/>
    </location>
</feature>
<accession>A0A847TU31</accession>
<dbReference type="Pfam" id="PF22725">
    <property type="entry name" value="GFO_IDH_MocA_C3"/>
    <property type="match status" value="1"/>
</dbReference>
<dbReference type="GO" id="GO:0000166">
    <property type="term" value="F:nucleotide binding"/>
    <property type="evidence" value="ECO:0007669"/>
    <property type="project" value="InterPro"/>
</dbReference>
<dbReference type="EMBL" id="WOYG01000001">
    <property type="protein sequence ID" value="NLV09552.1"/>
    <property type="molecule type" value="Genomic_DNA"/>
</dbReference>
<dbReference type="SUPFAM" id="SSF51735">
    <property type="entry name" value="NAD(P)-binding Rossmann-fold domains"/>
    <property type="match status" value="1"/>
</dbReference>
<dbReference type="InterPro" id="IPR018170">
    <property type="entry name" value="Aldo/ket_reductase_CS"/>
</dbReference>
<dbReference type="InterPro" id="IPR036812">
    <property type="entry name" value="NAD(P)_OxRdtase_dom_sf"/>
</dbReference>
<evidence type="ECO:0000313" key="4">
    <source>
        <dbReference type="EMBL" id="NLV09552.1"/>
    </source>
</evidence>
<dbReference type="Gene3D" id="3.20.20.100">
    <property type="entry name" value="NADP-dependent oxidoreductase domain"/>
    <property type="match status" value="1"/>
</dbReference>
<dbReference type="Pfam" id="PF00248">
    <property type="entry name" value="Aldo_ket_red"/>
    <property type="match status" value="1"/>
</dbReference>
<dbReference type="Proteomes" id="UP000608662">
    <property type="component" value="Unassembled WGS sequence"/>
</dbReference>
<organism evidence="4 5">
    <name type="scientific">Halomicrobium mukohataei</name>
    <dbReference type="NCBI Taxonomy" id="57705"/>
    <lineage>
        <taxon>Archaea</taxon>
        <taxon>Methanobacteriati</taxon>
        <taxon>Methanobacteriota</taxon>
        <taxon>Stenosarchaea group</taxon>
        <taxon>Halobacteria</taxon>
        <taxon>Halobacteriales</taxon>
        <taxon>Haloarculaceae</taxon>
        <taxon>Halomicrobium</taxon>
    </lineage>
</organism>
<feature type="domain" description="Gfo/Idh/MocA-like oxidoreductase N-terminal" evidence="2">
    <location>
        <begin position="2"/>
        <end position="114"/>
    </location>
</feature>
<dbReference type="InterPro" id="IPR000683">
    <property type="entry name" value="Gfo/Idh/MocA-like_OxRdtase_N"/>
</dbReference>
<feature type="domain" description="GFO/IDH/MocA-like oxidoreductase" evidence="3">
    <location>
        <begin position="127"/>
        <end position="251"/>
    </location>
</feature>
<evidence type="ECO:0000259" key="2">
    <source>
        <dbReference type="Pfam" id="PF01408"/>
    </source>
</evidence>
<evidence type="ECO:0000259" key="3">
    <source>
        <dbReference type="Pfam" id="PF22725"/>
    </source>
</evidence>
<dbReference type="InterPro" id="IPR055170">
    <property type="entry name" value="GFO_IDH_MocA-like_dom"/>
</dbReference>
<dbReference type="PROSITE" id="PS00798">
    <property type="entry name" value="ALDOKETO_REDUCTASE_1"/>
    <property type="match status" value="1"/>
</dbReference>
<reference evidence="4" key="1">
    <citation type="submission" date="2019-12" db="EMBL/GenBank/DDBJ databases">
        <title>Whole-genome sequence of Halomicrobium mukohataei pws1.</title>
        <authorList>
            <person name="Verma D.K."/>
            <person name="Gopal K."/>
            <person name="Prasad E.S."/>
        </authorList>
    </citation>
    <scope>NUCLEOTIDE SEQUENCE</scope>
    <source>
        <strain evidence="4">Pws1</strain>
    </source>
</reference>
<dbReference type="CDD" id="cd19071">
    <property type="entry name" value="AKR_AKR1-5-like"/>
    <property type="match status" value="1"/>
</dbReference>
<dbReference type="InterPro" id="IPR036291">
    <property type="entry name" value="NAD(P)-bd_dom_sf"/>
</dbReference>
<dbReference type="Gene3D" id="3.30.360.10">
    <property type="entry name" value="Dihydrodipicolinate Reductase, domain 2"/>
    <property type="match status" value="1"/>
</dbReference>
<dbReference type="PRINTS" id="PR00069">
    <property type="entry name" value="ALDKETRDTASE"/>
</dbReference>
<sequence>MQCLFVGAGDVASQYAAGLTASPVDVVGVCDLDRARAERLAEQVGAVAYTDLTTALAETTAVAVVNLTGHQAHADVTEQSLRAGYHVHSEKPLAVDAWRARNLLALASDRGLALGCAPTNHRSVAQRQAAGVLADGRTGTIREGYAHAHVGRVTEWHDDPEAFLAVGPLYDGAVYPLTLLVAWFGPVKTVRTADARSPWPDRAEDDPERASHVTATLSFAGPTVQLTASFYAPHRSREFYGLELHGDDGSLYLDDAGALTATADSVQYGGLGRSYTSMPPQTPDRERRHLAGVERLARHRHRERPPLADARRSAHVVAVCTAIERAAASGGPVTVEDCGATAVDPVPPVVRPPSPLSEGTVQPGDGRAALRLPSIGFGCSRYRDGEYVDRTDSIARALDAGYRLLDSAELYGNEYRIGDLLASPGTPDRERLFLIGKVWNTNHEHVAAACRGSLSELGIDAFDCYTLHWPTAWKHRGPLDRLAEKPVAEQERLTFPERDGEPATVDVSLTETWRRMESLVDEGLTRTLGLCNVSVEQLDAVCEGARVPPALVQVESHPYRPRSELVAECHDRGIRVVAHSPLSAPGLLEEPVLAAVGDDHDLSPAQVTLAWQITRGVVPIPASNDPEHVVANAAAAGRRLPPDAITRIEALADAEFGR</sequence>
<dbReference type="SUPFAM" id="SSF51430">
    <property type="entry name" value="NAD(P)-linked oxidoreductase"/>
    <property type="match status" value="1"/>
</dbReference>
<dbReference type="Gene3D" id="3.40.50.720">
    <property type="entry name" value="NAD(P)-binding Rossmann-like Domain"/>
    <property type="match status" value="1"/>
</dbReference>
<evidence type="ECO:0000313" key="5">
    <source>
        <dbReference type="Proteomes" id="UP000608662"/>
    </source>
</evidence>
<dbReference type="InterPro" id="IPR023210">
    <property type="entry name" value="NADP_OxRdtase_dom"/>
</dbReference>
<protein>
    <submittedName>
        <fullName evidence="4">Alcohol dehydrogenase</fullName>
    </submittedName>
</protein>
<dbReference type="RefSeq" id="WP_170093390.1">
    <property type="nucleotide sequence ID" value="NZ_WOYG01000001.1"/>
</dbReference>